<reference evidence="4 5" key="1">
    <citation type="submission" date="2019-11" db="EMBL/GenBank/DDBJ databases">
        <title>Draft genome of Amycolatopsis RM579.</title>
        <authorList>
            <person name="Duangmal K."/>
            <person name="Mingma R."/>
        </authorList>
    </citation>
    <scope>NUCLEOTIDE SEQUENCE [LARGE SCALE GENOMIC DNA]</scope>
    <source>
        <strain evidence="4 5">RM579</strain>
    </source>
</reference>
<dbReference type="EMBL" id="WMBA01000035">
    <property type="protein sequence ID" value="MTD56527.1"/>
    <property type="molecule type" value="Genomic_DNA"/>
</dbReference>
<evidence type="ECO:0000259" key="3">
    <source>
        <dbReference type="Pfam" id="PF01494"/>
    </source>
</evidence>
<dbReference type="PANTHER" id="PTHR13789">
    <property type="entry name" value="MONOOXYGENASE"/>
    <property type="match status" value="1"/>
</dbReference>
<gene>
    <name evidence="4" type="ORF">GKO32_21495</name>
</gene>
<organism evidence="4 5">
    <name type="scientific">Amycolatopsis pithecellobii</name>
    <dbReference type="NCBI Taxonomy" id="664692"/>
    <lineage>
        <taxon>Bacteria</taxon>
        <taxon>Bacillati</taxon>
        <taxon>Actinomycetota</taxon>
        <taxon>Actinomycetes</taxon>
        <taxon>Pseudonocardiales</taxon>
        <taxon>Pseudonocardiaceae</taxon>
        <taxon>Amycolatopsis</taxon>
    </lineage>
</organism>
<dbReference type="OrthoDB" id="9782160at2"/>
<dbReference type="PANTHER" id="PTHR13789:SF309">
    <property type="entry name" value="PUTATIVE (AFU_ORTHOLOGUE AFUA_6G14510)-RELATED"/>
    <property type="match status" value="1"/>
</dbReference>
<dbReference type="PRINTS" id="PR00420">
    <property type="entry name" value="RNGMNOXGNASE"/>
</dbReference>
<proteinExistence type="predicted"/>
<comment type="caution">
    <text evidence="4">The sequence shown here is derived from an EMBL/GenBank/DDBJ whole genome shotgun (WGS) entry which is preliminary data.</text>
</comment>
<keyword evidence="5" id="KW-1185">Reference proteome</keyword>
<dbReference type="SUPFAM" id="SSF51905">
    <property type="entry name" value="FAD/NAD(P)-binding domain"/>
    <property type="match status" value="1"/>
</dbReference>
<evidence type="ECO:0000313" key="4">
    <source>
        <dbReference type="EMBL" id="MTD56527.1"/>
    </source>
</evidence>
<dbReference type="GO" id="GO:0004497">
    <property type="term" value="F:monooxygenase activity"/>
    <property type="evidence" value="ECO:0007669"/>
    <property type="project" value="UniProtKB-KW"/>
</dbReference>
<accession>A0A6N7YTZ8</accession>
<feature type="domain" description="FAD-binding" evidence="3">
    <location>
        <begin position="2"/>
        <end position="338"/>
    </location>
</feature>
<dbReference type="InterPro" id="IPR002938">
    <property type="entry name" value="FAD-bd"/>
</dbReference>
<dbReference type="AlphaFoldDB" id="A0A6N7YTZ8"/>
<evidence type="ECO:0000313" key="5">
    <source>
        <dbReference type="Proteomes" id="UP000440096"/>
    </source>
</evidence>
<dbReference type="InterPro" id="IPR050493">
    <property type="entry name" value="FAD-dep_Monooxygenase_BioMet"/>
</dbReference>
<keyword evidence="1" id="KW-0560">Oxidoreductase</keyword>
<dbReference type="GO" id="GO:0071949">
    <property type="term" value="F:FAD binding"/>
    <property type="evidence" value="ECO:0007669"/>
    <property type="project" value="InterPro"/>
</dbReference>
<name>A0A6N7YTZ8_9PSEU</name>
<dbReference type="NCBIfam" id="NF005313">
    <property type="entry name" value="PRK06847.1"/>
    <property type="match status" value="1"/>
</dbReference>
<dbReference type="Gene3D" id="3.50.50.60">
    <property type="entry name" value="FAD/NAD(P)-binding domain"/>
    <property type="match status" value="1"/>
</dbReference>
<evidence type="ECO:0000256" key="2">
    <source>
        <dbReference type="ARBA" id="ARBA00023033"/>
    </source>
</evidence>
<dbReference type="Pfam" id="PF01494">
    <property type="entry name" value="FAD_binding_3"/>
    <property type="match status" value="1"/>
</dbReference>
<dbReference type="RefSeq" id="WP_154758688.1">
    <property type="nucleotide sequence ID" value="NZ_WMBA01000035.1"/>
</dbReference>
<evidence type="ECO:0000256" key="1">
    <source>
        <dbReference type="ARBA" id="ARBA00023002"/>
    </source>
</evidence>
<protein>
    <submittedName>
        <fullName evidence="4">NAD(P)-binding protein</fullName>
    </submittedName>
</protein>
<keyword evidence="2" id="KW-0503">Monooxygenase</keyword>
<dbReference type="InterPro" id="IPR036188">
    <property type="entry name" value="FAD/NAD-bd_sf"/>
</dbReference>
<sequence>MKVLVVGGGIGGLGAAIALADRGVEVDVVEKKASFSVYGVGINVPANGLRALRSLGLLDEVLSAGFQFGHADFYDGDGEFIVHVPSAPDPDVPANNALSRVDLHRALIGATERRRVKIHYGTTVQSFNDRGDLVDVRLSDGRSERYDLVAAFDGIHSPTRRRLFGPKYDATYTGFGVFRITLPRPADIIGIRVYQAPGAKAGFCPLSAETMYMFLVTGDPAGTVHNPARFQEILRERMTRFADDSLPGQVRDGLGAGSAAIVWSPISDITLPLPWFRGRVGVLGDAAHACAPHTSQGAAMALEDAVVLAEELTGQESVEERLERFQQRRYPRVKLVQDLSYAILAAEMSIDETNRRDAYAGMRKHLPAQSQQTDRMLNAPA</sequence>
<dbReference type="Proteomes" id="UP000440096">
    <property type="component" value="Unassembled WGS sequence"/>
</dbReference>